<organism evidence="2 3">
    <name type="scientific">Devosia nitrariae</name>
    <dbReference type="NCBI Taxonomy" id="2071872"/>
    <lineage>
        <taxon>Bacteria</taxon>
        <taxon>Pseudomonadati</taxon>
        <taxon>Pseudomonadota</taxon>
        <taxon>Alphaproteobacteria</taxon>
        <taxon>Hyphomicrobiales</taxon>
        <taxon>Devosiaceae</taxon>
        <taxon>Devosia</taxon>
    </lineage>
</organism>
<name>A0ABQ5VZR5_9HYPH</name>
<evidence type="ECO:0000313" key="3">
    <source>
        <dbReference type="Proteomes" id="UP001156691"/>
    </source>
</evidence>
<proteinExistence type="predicted"/>
<dbReference type="Proteomes" id="UP001156691">
    <property type="component" value="Unassembled WGS sequence"/>
</dbReference>
<evidence type="ECO:0000313" key="2">
    <source>
        <dbReference type="EMBL" id="GLQ53315.1"/>
    </source>
</evidence>
<comment type="caution">
    <text evidence="2">The sequence shown here is derived from an EMBL/GenBank/DDBJ whole genome shotgun (WGS) entry which is preliminary data.</text>
</comment>
<protein>
    <submittedName>
        <fullName evidence="2">Uncharacterized protein</fullName>
    </submittedName>
</protein>
<evidence type="ECO:0000256" key="1">
    <source>
        <dbReference type="SAM" id="MobiDB-lite"/>
    </source>
</evidence>
<feature type="compositionally biased region" description="Polar residues" evidence="1">
    <location>
        <begin position="1"/>
        <end position="10"/>
    </location>
</feature>
<accession>A0ABQ5VZR5</accession>
<keyword evidence="3" id="KW-1185">Reference proteome</keyword>
<dbReference type="EMBL" id="BSNS01000003">
    <property type="protein sequence ID" value="GLQ53315.1"/>
    <property type="molecule type" value="Genomic_DNA"/>
</dbReference>
<feature type="region of interest" description="Disordered" evidence="1">
    <location>
        <begin position="1"/>
        <end position="20"/>
    </location>
</feature>
<gene>
    <name evidence="2" type="ORF">GCM10010862_05730</name>
</gene>
<reference evidence="3" key="1">
    <citation type="journal article" date="2019" name="Int. J. Syst. Evol. Microbiol.">
        <title>The Global Catalogue of Microorganisms (GCM) 10K type strain sequencing project: providing services to taxonomists for standard genome sequencing and annotation.</title>
        <authorList>
            <consortium name="The Broad Institute Genomics Platform"/>
            <consortium name="The Broad Institute Genome Sequencing Center for Infectious Disease"/>
            <person name="Wu L."/>
            <person name="Ma J."/>
        </authorList>
    </citation>
    <scope>NUCLEOTIDE SEQUENCE [LARGE SCALE GENOMIC DNA]</scope>
    <source>
        <strain evidence="3">NBRC 112416</strain>
    </source>
</reference>
<sequence>MPSIHSQQLERQTERGGADIEDVALGAAEGEVGGAFGHQYLADQRTVRILAMYAILGTCPDSTPPLSWDTPEKKASWGSRAAVLAFGELGALDGRSASIFC</sequence>